<dbReference type="GO" id="GO:0005886">
    <property type="term" value="C:plasma membrane"/>
    <property type="evidence" value="ECO:0007669"/>
    <property type="project" value="TreeGrafter"/>
</dbReference>
<evidence type="ECO:0000256" key="1">
    <source>
        <dbReference type="ARBA" id="ARBA00022448"/>
    </source>
</evidence>
<dbReference type="GO" id="GO:0031522">
    <property type="term" value="C:cell envelope Sec protein transport complex"/>
    <property type="evidence" value="ECO:0007669"/>
    <property type="project" value="TreeGrafter"/>
</dbReference>
<sequence length="674" mass="75360">MSDAASIPAPTEFQSRFYEKSAEEPVKGLDRIAKGLLGRWARRGSVRKQWDQKVREALAQRVELEKVSDEALDSQIAKRIELARLQGPMCLEPTVEDLAWVCELSRRKLGLTPYPVQMQAALALCQGYLAEIDTGEGKTLSLAIAASLSTLGGGRCHIITANDYLAERDAQTMAPLYRSLGIGVGFVIGKTEVEERIQAYWNPVVYTTAKEVAADYLRDRLVLAEFDCSGQRNSARRLGGLRDRSHGMAQRGLFRAFVDEADNGLIDEATTPLIISQPQMVSDLEPACRAAWFVAQQLVENVDYRVWRQERRLEFLARGRDSARELGDYPSSPLWACPTRRSQLVQLGLEVREFYKLGTHYIIEKKFIGSPTSPIVIVDESTGRPMPNRSWKLGMHQMVEAKEDLPMTPPTQTIAQISFQSFFRKYGRLAGATGTAKEIASEVWQTYDLATIRIPRNKPKQLSNGGVHFYTSVREKEDAVLDAICAHQFTGQPVLVGTQSVTSSERLASRLQWSGIMCEVLNATRLEEEAKIVAMAGQRGNVTISTNMAGRGTDIKLGSGVEALGGLHVIATEPHPSRRVERQLFGRAARQGAKGSIAAFYSWEDDLFTRYLPNGIRKLCLNVNKWQIFGPLTQFLNRWVVTLVQKRAEKFAKIARKQVADNEYRQRTSLGFSK</sequence>
<dbReference type="InterPro" id="IPR011130">
    <property type="entry name" value="SecA_preprotein_X-link_dom"/>
</dbReference>
<dbReference type="GO" id="GO:0043952">
    <property type="term" value="P:protein transport by the Sec complex"/>
    <property type="evidence" value="ECO:0007669"/>
    <property type="project" value="TreeGrafter"/>
</dbReference>
<dbReference type="GO" id="GO:0005829">
    <property type="term" value="C:cytosol"/>
    <property type="evidence" value="ECO:0007669"/>
    <property type="project" value="TreeGrafter"/>
</dbReference>
<evidence type="ECO:0000313" key="13">
    <source>
        <dbReference type="EMBL" id="ADE55064.1"/>
    </source>
</evidence>
<feature type="domain" description="Helicase ATP-binding" evidence="10">
    <location>
        <begin position="119"/>
        <end position="239"/>
    </location>
</feature>
<dbReference type="InterPro" id="IPR020937">
    <property type="entry name" value="SecA_CS"/>
</dbReference>
<dbReference type="PROSITE" id="PS51194">
    <property type="entry name" value="HELICASE_CTER"/>
    <property type="match status" value="1"/>
</dbReference>
<evidence type="ECO:0000256" key="8">
    <source>
        <dbReference type="ARBA" id="ARBA00023010"/>
    </source>
</evidence>
<evidence type="ECO:0000256" key="3">
    <source>
        <dbReference type="ARBA" id="ARBA00022490"/>
    </source>
</evidence>
<evidence type="ECO:0000259" key="10">
    <source>
        <dbReference type="PROSITE" id="PS51192"/>
    </source>
</evidence>
<proteinExistence type="predicted"/>
<dbReference type="Gene3D" id="3.40.50.300">
    <property type="entry name" value="P-loop containing nucleotide triphosphate hydrolases"/>
    <property type="match status" value="2"/>
</dbReference>
<feature type="domain" description="Helicase C-terminal" evidence="11">
    <location>
        <begin position="465"/>
        <end position="637"/>
    </location>
</feature>
<dbReference type="eggNOG" id="COG0653">
    <property type="taxonomic scope" value="Bacteria"/>
</dbReference>
<evidence type="ECO:0000256" key="7">
    <source>
        <dbReference type="ARBA" id="ARBA00022967"/>
    </source>
</evidence>
<dbReference type="KEGG" id="caa:Caka_2046"/>
<dbReference type="Proteomes" id="UP000000925">
    <property type="component" value="Chromosome"/>
</dbReference>
<keyword evidence="7" id="KW-1278">Translocase</keyword>
<dbReference type="Pfam" id="PF01043">
    <property type="entry name" value="SecA_PP_bind"/>
    <property type="match status" value="1"/>
</dbReference>
<evidence type="ECO:0000313" key="14">
    <source>
        <dbReference type="Proteomes" id="UP000000925"/>
    </source>
</evidence>
<dbReference type="PANTHER" id="PTHR30612">
    <property type="entry name" value="SECA INNER MEMBRANE COMPONENT OF SEC PROTEIN SECRETION SYSTEM"/>
    <property type="match status" value="1"/>
</dbReference>
<feature type="domain" description="SecA family profile" evidence="12">
    <location>
        <begin position="32"/>
        <end position="628"/>
    </location>
</feature>
<dbReference type="OrthoDB" id="9805579at2"/>
<organism evidence="13 14">
    <name type="scientific">Coraliomargarita akajimensis (strain DSM 45221 / IAM 15411 / JCM 23193 / KCTC 12865 / 04OKA010-24)</name>
    <dbReference type="NCBI Taxonomy" id="583355"/>
    <lineage>
        <taxon>Bacteria</taxon>
        <taxon>Pseudomonadati</taxon>
        <taxon>Verrucomicrobiota</taxon>
        <taxon>Opitutia</taxon>
        <taxon>Puniceicoccales</taxon>
        <taxon>Coraliomargaritaceae</taxon>
        <taxon>Coraliomargarita</taxon>
    </lineage>
</organism>
<name>D5ELC8_CORAD</name>
<keyword evidence="14" id="KW-1185">Reference proteome</keyword>
<dbReference type="SUPFAM" id="SSF52540">
    <property type="entry name" value="P-loop containing nucleoside triphosphate hydrolases"/>
    <property type="match status" value="2"/>
</dbReference>
<dbReference type="PROSITE" id="PS01312">
    <property type="entry name" value="SECA"/>
    <property type="match status" value="1"/>
</dbReference>
<reference evidence="13 14" key="1">
    <citation type="journal article" date="2010" name="Stand. Genomic Sci.">
        <title>Complete genome sequence of Coraliomargarita akajimensis type strain (04OKA010-24).</title>
        <authorList>
            <person name="Mavromatis K."/>
            <person name="Abt B."/>
            <person name="Brambilla E."/>
            <person name="Lapidus A."/>
            <person name="Copeland A."/>
            <person name="Deshpande S."/>
            <person name="Nolan M."/>
            <person name="Lucas S."/>
            <person name="Tice H."/>
            <person name="Cheng J.F."/>
            <person name="Han C."/>
            <person name="Detter J.C."/>
            <person name="Woyke T."/>
            <person name="Goodwin L."/>
            <person name="Pitluck S."/>
            <person name="Held B."/>
            <person name="Brettin T."/>
            <person name="Tapia R."/>
            <person name="Ivanova N."/>
            <person name="Mikhailova N."/>
            <person name="Pati A."/>
            <person name="Liolios K."/>
            <person name="Chen A."/>
            <person name="Palaniappan K."/>
            <person name="Land M."/>
            <person name="Hauser L."/>
            <person name="Chang Y.J."/>
            <person name="Jeffries C.D."/>
            <person name="Rohde M."/>
            <person name="Goker M."/>
            <person name="Bristow J."/>
            <person name="Eisen J.A."/>
            <person name="Markowitz V."/>
            <person name="Hugenholtz P."/>
            <person name="Klenk H.P."/>
            <person name="Kyrpides N.C."/>
        </authorList>
    </citation>
    <scope>NUCLEOTIDE SEQUENCE [LARGE SCALE GENOMIC DNA]</scope>
    <source>
        <strain evidence="14">DSM 45221 / IAM 15411 / JCM 23193 / KCTC 12865</strain>
    </source>
</reference>
<evidence type="ECO:0000259" key="11">
    <source>
        <dbReference type="PROSITE" id="PS51194"/>
    </source>
</evidence>
<dbReference type="GO" id="GO:0017038">
    <property type="term" value="P:protein import"/>
    <property type="evidence" value="ECO:0007669"/>
    <property type="project" value="InterPro"/>
</dbReference>
<dbReference type="STRING" id="583355.Caka_2046"/>
<keyword evidence="6" id="KW-0653">Protein transport</keyword>
<dbReference type="SUPFAM" id="SSF81767">
    <property type="entry name" value="Pre-protein crosslinking domain of SecA"/>
    <property type="match status" value="1"/>
</dbReference>
<dbReference type="GO" id="GO:0006605">
    <property type="term" value="P:protein targeting"/>
    <property type="evidence" value="ECO:0007669"/>
    <property type="project" value="InterPro"/>
</dbReference>
<accession>D5ELC8</accession>
<gene>
    <name evidence="13" type="ordered locus">Caka_2046</name>
</gene>
<dbReference type="InterPro" id="IPR044722">
    <property type="entry name" value="SecA_SF2_C"/>
</dbReference>
<dbReference type="EMBL" id="CP001998">
    <property type="protein sequence ID" value="ADE55064.1"/>
    <property type="molecule type" value="Genomic_DNA"/>
</dbReference>
<keyword evidence="1" id="KW-0813">Transport</keyword>
<protein>
    <submittedName>
        <fullName evidence="13">SecA DEAD domain protein</fullName>
    </submittedName>
</protein>
<dbReference type="GO" id="GO:0006886">
    <property type="term" value="P:intracellular protein transport"/>
    <property type="evidence" value="ECO:0007669"/>
    <property type="project" value="InterPro"/>
</dbReference>
<dbReference type="InterPro" id="IPR014018">
    <property type="entry name" value="SecA_motor_DEAD"/>
</dbReference>
<dbReference type="HOGENOM" id="CLU_005314_3_2_0"/>
<dbReference type="InterPro" id="IPR000185">
    <property type="entry name" value="SecA"/>
</dbReference>
<dbReference type="PANTHER" id="PTHR30612:SF0">
    <property type="entry name" value="CHLOROPLAST PROTEIN-TRANSPORTING ATPASE"/>
    <property type="match status" value="1"/>
</dbReference>
<evidence type="ECO:0000256" key="4">
    <source>
        <dbReference type="ARBA" id="ARBA00022741"/>
    </source>
</evidence>
<dbReference type="SMART" id="SM00957">
    <property type="entry name" value="SecA_DEAD"/>
    <property type="match status" value="1"/>
</dbReference>
<keyword evidence="5" id="KW-0067">ATP-binding</keyword>
<dbReference type="PROSITE" id="PS51192">
    <property type="entry name" value="HELICASE_ATP_BIND_1"/>
    <property type="match status" value="1"/>
</dbReference>
<dbReference type="Gene3D" id="3.90.1440.10">
    <property type="entry name" value="SecA, preprotein cross-linking domain"/>
    <property type="match status" value="1"/>
</dbReference>
<dbReference type="CDD" id="cd17928">
    <property type="entry name" value="DEXDc_SecA"/>
    <property type="match status" value="1"/>
</dbReference>
<evidence type="ECO:0000256" key="6">
    <source>
        <dbReference type="ARBA" id="ARBA00022927"/>
    </source>
</evidence>
<evidence type="ECO:0000259" key="12">
    <source>
        <dbReference type="PROSITE" id="PS51196"/>
    </source>
</evidence>
<dbReference type="PROSITE" id="PS51196">
    <property type="entry name" value="SECA_MOTOR_DEAD"/>
    <property type="match status" value="1"/>
</dbReference>
<dbReference type="Pfam" id="PF21090">
    <property type="entry name" value="P-loop_SecA"/>
    <property type="match status" value="1"/>
</dbReference>
<dbReference type="InterPro" id="IPR036670">
    <property type="entry name" value="SecA_X-link_sf"/>
</dbReference>
<dbReference type="InterPro" id="IPR011115">
    <property type="entry name" value="SecA_DEAD"/>
</dbReference>
<keyword evidence="9" id="KW-0472">Membrane</keyword>
<keyword evidence="8" id="KW-0811">Translocation</keyword>
<dbReference type="PRINTS" id="PR00906">
    <property type="entry name" value="SECA"/>
</dbReference>
<evidence type="ECO:0000256" key="5">
    <source>
        <dbReference type="ARBA" id="ARBA00022840"/>
    </source>
</evidence>
<dbReference type="SMART" id="SM00958">
    <property type="entry name" value="SecA_PP_bind"/>
    <property type="match status" value="1"/>
</dbReference>
<dbReference type="Pfam" id="PF07517">
    <property type="entry name" value="SecA_DEAD"/>
    <property type="match status" value="1"/>
</dbReference>
<dbReference type="GO" id="GO:0005524">
    <property type="term" value="F:ATP binding"/>
    <property type="evidence" value="ECO:0007669"/>
    <property type="project" value="UniProtKB-KW"/>
</dbReference>
<evidence type="ECO:0000256" key="2">
    <source>
        <dbReference type="ARBA" id="ARBA00022475"/>
    </source>
</evidence>
<dbReference type="InterPro" id="IPR014001">
    <property type="entry name" value="Helicase_ATP-bd"/>
</dbReference>
<dbReference type="AlphaFoldDB" id="D5ELC8"/>
<keyword evidence="2" id="KW-1003">Cell membrane</keyword>
<dbReference type="RefSeq" id="WP_013043786.1">
    <property type="nucleotide sequence ID" value="NC_014008.1"/>
</dbReference>
<keyword evidence="4" id="KW-0547">Nucleotide-binding</keyword>
<keyword evidence="3" id="KW-0963">Cytoplasm</keyword>
<dbReference type="FunFam" id="3.40.50.300:FF:000429">
    <property type="entry name" value="Preprotein translocase subunit SecA"/>
    <property type="match status" value="1"/>
</dbReference>
<dbReference type="InterPro" id="IPR027417">
    <property type="entry name" value="P-loop_NTPase"/>
</dbReference>
<dbReference type="CDD" id="cd18803">
    <property type="entry name" value="SF2_C_secA"/>
    <property type="match status" value="1"/>
</dbReference>
<dbReference type="InterPro" id="IPR001650">
    <property type="entry name" value="Helicase_C-like"/>
</dbReference>
<evidence type="ECO:0000256" key="9">
    <source>
        <dbReference type="ARBA" id="ARBA00023136"/>
    </source>
</evidence>